<accession>A0A9W8GZM5</accession>
<reference evidence="2" key="1">
    <citation type="submission" date="2022-07" db="EMBL/GenBank/DDBJ databases">
        <title>Phylogenomic reconstructions and comparative analyses of Kickxellomycotina fungi.</title>
        <authorList>
            <person name="Reynolds N.K."/>
            <person name="Stajich J.E."/>
            <person name="Barry K."/>
            <person name="Grigoriev I.V."/>
            <person name="Crous P."/>
            <person name="Smith M.E."/>
        </authorList>
    </citation>
    <scope>NUCLEOTIDE SEQUENCE</scope>
    <source>
        <strain evidence="2">BCRC 34297</strain>
    </source>
</reference>
<feature type="compositionally biased region" description="Basic and acidic residues" evidence="1">
    <location>
        <begin position="101"/>
        <end position="111"/>
    </location>
</feature>
<dbReference type="Proteomes" id="UP001140011">
    <property type="component" value="Unassembled WGS sequence"/>
</dbReference>
<organism evidence="2 3">
    <name type="scientific">Coemansia pectinata</name>
    <dbReference type="NCBI Taxonomy" id="1052879"/>
    <lineage>
        <taxon>Eukaryota</taxon>
        <taxon>Fungi</taxon>
        <taxon>Fungi incertae sedis</taxon>
        <taxon>Zoopagomycota</taxon>
        <taxon>Kickxellomycotina</taxon>
        <taxon>Kickxellomycetes</taxon>
        <taxon>Kickxellales</taxon>
        <taxon>Kickxellaceae</taxon>
        <taxon>Coemansia</taxon>
    </lineage>
</organism>
<proteinExistence type="predicted"/>
<sequence length="162" mass="18794">MVASARLPYLGITRDWKNWSTIAIGAEMRQYGEKGRSWLVNAVAGKKELKSAVLWVRVVRKVAIRKRWQKEYEEHWLQRNDAQIRKEEASDVQPQKKRRAMREPRPSDIVRDAGTPKYPHETAQKKRSEYATLCKVLVGDWSRGVKSRVAGSGLWSINTRFS</sequence>
<protein>
    <submittedName>
        <fullName evidence="2">Uncharacterized protein</fullName>
    </submittedName>
</protein>
<dbReference type="OrthoDB" id="5517374at2759"/>
<comment type="caution">
    <text evidence="2">The sequence shown here is derived from an EMBL/GenBank/DDBJ whole genome shotgun (WGS) entry which is preliminary data.</text>
</comment>
<feature type="region of interest" description="Disordered" evidence="1">
    <location>
        <begin position="84"/>
        <end position="124"/>
    </location>
</feature>
<dbReference type="EMBL" id="JANBUH010000142">
    <property type="protein sequence ID" value="KAJ2754063.1"/>
    <property type="molecule type" value="Genomic_DNA"/>
</dbReference>
<keyword evidence="3" id="KW-1185">Reference proteome</keyword>
<evidence type="ECO:0000256" key="1">
    <source>
        <dbReference type="SAM" id="MobiDB-lite"/>
    </source>
</evidence>
<name>A0A9W8GZM5_9FUNG</name>
<dbReference type="AlphaFoldDB" id="A0A9W8GZM5"/>
<gene>
    <name evidence="2" type="ORF">GGI19_002678</name>
</gene>
<evidence type="ECO:0000313" key="3">
    <source>
        <dbReference type="Proteomes" id="UP001140011"/>
    </source>
</evidence>
<evidence type="ECO:0000313" key="2">
    <source>
        <dbReference type="EMBL" id="KAJ2754063.1"/>
    </source>
</evidence>